<reference evidence="5" key="1">
    <citation type="submission" date="2020-08" db="EMBL/GenBank/DDBJ databases">
        <title>Genome public.</title>
        <authorList>
            <person name="Liu C."/>
            <person name="Sun Q."/>
        </authorList>
    </citation>
    <scope>NUCLEOTIDE SEQUENCE</scope>
    <source>
        <strain evidence="5">NSJ-31</strain>
    </source>
</reference>
<organism evidence="5 6">
    <name type="scientific">Ligaoa zhengdingensis</name>
    <dbReference type="NCBI Taxonomy" id="2763658"/>
    <lineage>
        <taxon>Bacteria</taxon>
        <taxon>Bacillati</taxon>
        <taxon>Bacillota</taxon>
        <taxon>Clostridia</taxon>
        <taxon>Eubacteriales</taxon>
        <taxon>Oscillospiraceae</taxon>
        <taxon>Ligaoa</taxon>
    </lineage>
</organism>
<keyword evidence="1" id="KW-0805">Transcription regulation</keyword>
<comment type="caution">
    <text evidence="5">The sequence shown here is derived from an EMBL/GenBank/DDBJ whole genome shotgun (WGS) entry which is preliminary data.</text>
</comment>
<dbReference type="AlphaFoldDB" id="A0A926I4S6"/>
<proteinExistence type="predicted"/>
<dbReference type="RefSeq" id="WP_249282861.1">
    <property type="nucleotide sequence ID" value="NZ_JACRST010000009.1"/>
</dbReference>
<dbReference type="EMBL" id="JACRST010000009">
    <property type="protein sequence ID" value="MBC8546783.1"/>
    <property type="molecule type" value="Genomic_DNA"/>
</dbReference>
<dbReference type="Gene3D" id="1.10.10.60">
    <property type="entry name" value="Homeodomain-like"/>
    <property type="match status" value="2"/>
</dbReference>
<evidence type="ECO:0000313" key="6">
    <source>
        <dbReference type="Proteomes" id="UP000653127"/>
    </source>
</evidence>
<dbReference type="InterPro" id="IPR018062">
    <property type="entry name" value="HTH_AraC-typ_CS"/>
</dbReference>
<dbReference type="Pfam" id="PF12833">
    <property type="entry name" value="HTH_18"/>
    <property type="match status" value="1"/>
</dbReference>
<dbReference type="InterPro" id="IPR003313">
    <property type="entry name" value="AraC-bd"/>
</dbReference>
<dbReference type="PROSITE" id="PS00041">
    <property type="entry name" value="HTH_ARAC_FAMILY_1"/>
    <property type="match status" value="1"/>
</dbReference>
<keyword evidence="3" id="KW-0804">Transcription</keyword>
<dbReference type="InterPro" id="IPR018060">
    <property type="entry name" value="HTH_AraC"/>
</dbReference>
<dbReference type="SUPFAM" id="SSF51215">
    <property type="entry name" value="Regulatory protein AraC"/>
    <property type="match status" value="1"/>
</dbReference>
<dbReference type="PANTHER" id="PTHR43280:SF28">
    <property type="entry name" value="HTH-TYPE TRANSCRIPTIONAL ACTIVATOR RHAS"/>
    <property type="match status" value="1"/>
</dbReference>
<evidence type="ECO:0000259" key="4">
    <source>
        <dbReference type="PROSITE" id="PS01124"/>
    </source>
</evidence>
<evidence type="ECO:0000256" key="2">
    <source>
        <dbReference type="ARBA" id="ARBA00023125"/>
    </source>
</evidence>
<dbReference type="SMART" id="SM00342">
    <property type="entry name" value="HTH_ARAC"/>
    <property type="match status" value="1"/>
</dbReference>
<name>A0A926I4S6_9FIRM</name>
<dbReference type="Pfam" id="PF02311">
    <property type="entry name" value="AraC_binding"/>
    <property type="match status" value="1"/>
</dbReference>
<dbReference type="InterPro" id="IPR009057">
    <property type="entry name" value="Homeodomain-like_sf"/>
</dbReference>
<dbReference type="PANTHER" id="PTHR43280">
    <property type="entry name" value="ARAC-FAMILY TRANSCRIPTIONAL REGULATOR"/>
    <property type="match status" value="1"/>
</dbReference>
<evidence type="ECO:0000256" key="1">
    <source>
        <dbReference type="ARBA" id="ARBA00023015"/>
    </source>
</evidence>
<feature type="domain" description="HTH araC/xylS-type" evidence="4">
    <location>
        <begin position="179"/>
        <end position="277"/>
    </location>
</feature>
<dbReference type="InterPro" id="IPR037923">
    <property type="entry name" value="HTH-like"/>
</dbReference>
<dbReference type="Proteomes" id="UP000653127">
    <property type="component" value="Unassembled WGS sequence"/>
</dbReference>
<evidence type="ECO:0000256" key="3">
    <source>
        <dbReference type="ARBA" id="ARBA00023163"/>
    </source>
</evidence>
<dbReference type="GO" id="GO:0043565">
    <property type="term" value="F:sequence-specific DNA binding"/>
    <property type="evidence" value="ECO:0007669"/>
    <property type="project" value="InterPro"/>
</dbReference>
<gene>
    <name evidence="5" type="ORF">H8711_07520</name>
</gene>
<dbReference type="PROSITE" id="PS01124">
    <property type="entry name" value="HTH_ARAC_FAMILY_2"/>
    <property type="match status" value="1"/>
</dbReference>
<keyword evidence="2" id="KW-0238">DNA-binding</keyword>
<keyword evidence="6" id="KW-1185">Reference proteome</keyword>
<sequence length="281" mass="32471">MKLYENGVLIPSDTYLHTISENAQKLYFYPLCLGHYFCNEDYFVNRANYDSYLIIYVKKGSGCVYLNDRKTPLEEGGAVLLDCYHPHRYGTDVGWEILWLHFDGLLAKDYYQAIVQNGNQIVSSSSPSSIPRNLFKIYDMYHRLHRVSEPVINKYIVSILTDFLTVHKNSPDNQPNIIEEVLAYITENISQPITLEQLAKRASLSPFYFTRLFKRETGYTPHEYLLTSRVNMAKFYLKTTSLPVKEITFLCGFSSECNFCTAFKRVTGFTPLSYRSKALGI</sequence>
<dbReference type="SUPFAM" id="SSF46689">
    <property type="entry name" value="Homeodomain-like"/>
    <property type="match status" value="2"/>
</dbReference>
<dbReference type="Gene3D" id="2.60.120.280">
    <property type="entry name" value="Regulatory protein AraC"/>
    <property type="match status" value="1"/>
</dbReference>
<protein>
    <submittedName>
        <fullName evidence="5">Helix-turn-helix transcriptional regulator</fullName>
    </submittedName>
</protein>
<evidence type="ECO:0000313" key="5">
    <source>
        <dbReference type="EMBL" id="MBC8546783.1"/>
    </source>
</evidence>
<dbReference type="GO" id="GO:0003700">
    <property type="term" value="F:DNA-binding transcription factor activity"/>
    <property type="evidence" value="ECO:0007669"/>
    <property type="project" value="InterPro"/>
</dbReference>
<accession>A0A926I4S6</accession>